<dbReference type="EMBL" id="OL677998">
    <property type="protein sequence ID" value="UZZ43724.1"/>
    <property type="molecule type" value="Genomic_DNA"/>
</dbReference>
<organism evidence="2">
    <name type="scientific">Adicella ragma</name>
    <dbReference type="NCBI Taxonomy" id="2904898"/>
    <lineage>
        <taxon>Eukaryota</taxon>
        <taxon>Metazoa</taxon>
        <taxon>Ecdysozoa</taxon>
        <taxon>Arthropoda</taxon>
        <taxon>Hexapoda</taxon>
        <taxon>Insecta</taxon>
        <taxon>Pterygota</taxon>
        <taxon>Neoptera</taxon>
        <taxon>Endopterygota</taxon>
        <taxon>Trichoptera</taxon>
        <taxon>Integripalpia</taxon>
        <taxon>Brevitentoria</taxon>
        <taxon>Leptoceroidea</taxon>
        <taxon>Leptoceridae</taxon>
        <taxon>Leptocerinae</taxon>
        <taxon>Triaenodini</taxon>
        <taxon>Adicella</taxon>
    </lineage>
</organism>
<keyword evidence="2" id="KW-0496">Mitochondrion</keyword>
<dbReference type="AlphaFoldDB" id="A0A9E8RT18"/>
<feature type="transmembrane region" description="Helical" evidence="1">
    <location>
        <begin position="133"/>
        <end position="156"/>
    </location>
</feature>
<dbReference type="RefSeq" id="YP_010585988.1">
    <property type="nucleotide sequence ID" value="NC_069240.1"/>
</dbReference>
<feature type="transmembrane region" description="Helical" evidence="1">
    <location>
        <begin position="46"/>
        <end position="67"/>
    </location>
</feature>
<evidence type="ECO:0000256" key="1">
    <source>
        <dbReference type="SAM" id="Phobius"/>
    </source>
</evidence>
<name>A0A9E8RT18_9NEOP</name>
<evidence type="ECO:0000313" key="2">
    <source>
        <dbReference type="EMBL" id="UZZ43724.1"/>
    </source>
</evidence>
<proteinExistence type="predicted"/>
<accession>A0A9E8RT18</accession>
<keyword evidence="1" id="KW-1133">Transmembrane helix</keyword>
<feature type="transmembrane region" description="Helical" evidence="1">
    <location>
        <begin position="79"/>
        <end position="100"/>
    </location>
</feature>
<dbReference type="CTD" id="4541"/>
<gene>
    <name evidence="2" type="primary">ND6</name>
</gene>
<keyword evidence="1" id="KW-0472">Membrane</keyword>
<dbReference type="GeneID" id="77424915"/>
<reference evidence="2" key="1">
    <citation type="submission" date="2021-11" db="EMBL/GenBank/DDBJ databases">
        <authorList>
            <person name="Ge X.-Y."/>
            <person name="Peng L."/>
            <person name="Sun C.-H."/>
            <person name="Wang B.-X."/>
        </authorList>
    </citation>
    <scope>NUCLEOTIDE SEQUENCE</scope>
</reference>
<sequence>MIFYLLLIYIFLNILMLFMFYPMMIMTTLIFQTINVTILIGILNKSFWISYIFFLIIIGGMMILFLYMTSLMSKDINSFNTSMISMWLSIIFLMSIMFFMNKYMNLNFNLNEILNFLNTTSMLKIYNSFNLKITILMMNYLFFCLLVVTKIINLTYGPMRSS</sequence>
<geneLocation type="mitochondrion" evidence="2"/>
<keyword evidence="1" id="KW-0812">Transmembrane</keyword>
<reference evidence="2" key="2">
    <citation type="journal article" date="2022" name="Syst. Entomol.">
        <title>Massive gene rearrangements of mitochondrial genomes and implications for the phylogeny of Trichoptera (Insecta).</title>
        <authorList>
            <person name="Ge X."/>
            <person name="Peng L."/>
            <person name="Vogler A.P."/>
            <person name="Morse J.C."/>
            <person name="Yang L."/>
            <person name="Sun C."/>
            <person name="Wang B."/>
        </authorList>
    </citation>
    <scope>NUCLEOTIDE SEQUENCE</scope>
</reference>
<feature type="transmembrane region" description="Helical" evidence="1">
    <location>
        <begin position="7"/>
        <end position="34"/>
    </location>
</feature>
<protein>
    <submittedName>
        <fullName evidence="2">NADH dehydrogenase subunit 6</fullName>
    </submittedName>
</protein>